<comment type="catalytic activity">
    <reaction evidence="13">
        <text>[DNA-directed RNA polymerase] + ATP = phospho-[DNA-directed RNA polymerase] + ADP + H(+)</text>
        <dbReference type="Rhea" id="RHEA:10216"/>
        <dbReference type="Rhea" id="RHEA-COMP:11321"/>
        <dbReference type="Rhea" id="RHEA-COMP:11322"/>
        <dbReference type="ChEBI" id="CHEBI:15378"/>
        <dbReference type="ChEBI" id="CHEBI:30616"/>
        <dbReference type="ChEBI" id="CHEBI:43176"/>
        <dbReference type="ChEBI" id="CHEBI:68546"/>
        <dbReference type="ChEBI" id="CHEBI:456216"/>
        <dbReference type="EC" id="2.7.11.23"/>
    </reaction>
</comment>
<dbReference type="Pfam" id="PF00069">
    <property type="entry name" value="Pkinase"/>
    <property type="match status" value="1"/>
</dbReference>
<evidence type="ECO:0000256" key="9">
    <source>
        <dbReference type="ARBA" id="ARBA00041902"/>
    </source>
</evidence>
<dbReference type="AlphaFoldDB" id="A0A8S1N016"/>
<comment type="caution">
    <text evidence="15">The sequence shown here is derived from an EMBL/GenBank/DDBJ whole genome shotgun (WGS) entry which is preliminary data.</text>
</comment>
<reference evidence="15" key="1">
    <citation type="submission" date="2021-01" db="EMBL/GenBank/DDBJ databases">
        <authorList>
            <consortium name="Genoscope - CEA"/>
            <person name="William W."/>
        </authorList>
    </citation>
    <scope>NUCLEOTIDE SEQUENCE</scope>
</reference>
<evidence type="ECO:0000313" key="15">
    <source>
        <dbReference type="EMBL" id="CAD8082723.1"/>
    </source>
</evidence>
<keyword evidence="6" id="KW-0418">Kinase</keyword>
<dbReference type="PANTHER" id="PTHR24056:SF495">
    <property type="entry name" value="CYCLIN-DEPENDENT KINASE 8-RELATED"/>
    <property type="match status" value="1"/>
</dbReference>
<keyword evidence="16" id="KW-1185">Reference proteome</keyword>
<dbReference type="OrthoDB" id="266718at2759"/>
<evidence type="ECO:0000256" key="2">
    <source>
        <dbReference type="ARBA" id="ARBA00012409"/>
    </source>
</evidence>
<evidence type="ECO:0000313" key="16">
    <source>
        <dbReference type="Proteomes" id="UP000692954"/>
    </source>
</evidence>
<evidence type="ECO:0000256" key="3">
    <source>
        <dbReference type="ARBA" id="ARBA00012425"/>
    </source>
</evidence>
<accession>A0A8S1N016</accession>
<dbReference type="EC" id="2.7.11.23" evidence="2"/>
<name>A0A8S1N016_9CILI</name>
<evidence type="ECO:0000256" key="4">
    <source>
        <dbReference type="ARBA" id="ARBA00022527"/>
    </source>
</evidence>
<gene>
    <name evidence="15" type="ORF">PSON_ATCC_30995.1.T0440015</name>
</gene>
<dbReference type="GO" id="GO:0004693">
    <property type="term" value="F:cyclin-dependent protein serine/threonine kinase activity"/>
    <property type="evidence" value="ECO:0007669"/>
    <property type="project" value="UniProtKB-EC"/>
</dbReference>
<dbReference type="GO" id="GO:0016592">
    <property type="term" value="C:mediator complex"/>
    <property type="evidence" value="ECO:0007669"/>
    <property type="project" value="TreeGrafter"/>
</dbReference>
<evidence type="ECO:0000256" key="12">
    <source>
        <dbReference type="ARBA" id="ARBA00048367"/>
    </source>
</evidence>
<evidence type="ECO:0000256" key="6">
    <source>
        <dbReference type="ARBA" id="ARBA00022777"/>
    </source>
</evidence>
<dbReference type="Proteomes" id="UP000692954">
    <property type="component" value="Unassembled WGS sequence"/>
</dbReference>
<dbReference type="PANTHER" id="PTHR24056">
    <property type="entry name" value="CELL DIVISION PROTEIN KINASE"/>
    <property type="match status" value="1"/>
</dbReference>
<protein>
    <recommendedName>
        <fullName evidence="8">Cyclin-dependent kinase 2 homolog</fullName>
        <ecNumber evidence="3">2.7.11.22</ecNumber>
        <ecNumber evidence="2">2.7.11.23</ecNumber>
    </recommendedName>
    <alternativeName>
        <fullName evidence="9">Cell division control protein 2 homolog</fullName>
    </alternativeName>
    <alternativeName>
        <fullName evidence="10">cdc2-related kinase 2</fullName>
    </alternativeName>
</protein>
<proteinExistence type="inferred from homology"/>
<evidence type="ECO:0000259" key="14">
    <source>
        <dbReference type="PROSITE" id="PS50011"/>
    </source>
</evidence>
<dbReference type="EC" id="2.7.11.22" evidence="3"/>
<dbReference type="PROSITE" id="PS50011">
    <property type="entry name" value="PROTEIN_KINASE_DOM"/>
    <property type="match status" value="1"/>
</dbReference>
<dbReference type="EMBL" id="CAJJDN010000044">
    <property type="protein sequence ID" value="CAD8082723.1"/>
    <property type="molecule type" value="Genomic_DNA"/>
</dbReference>
<keyword evidence="5" id="KW-0808">Transferase</keyword>
<comment type="catalytic activity">
    <reaction evidence="12">
        <text>L-seryl-[protein] + ATP = O-phospho-L-seryl-[protein] + ADP + H(+)</text>
        <dbReference type="Rhea" id="RHEA:17989"/>
        <dbReference type="Rhea" id="RHEA-COMP:9863"/>
        <dbReference type="Rhea" id="RHEA-COMP:11604"/>
        <dbReference type="ChEBI" id="CHEBI:15378"/>
        <dbReference type="ChEBI" id="CHEBI:29999"/>
        <dbReference type="ChEBI" id="CHEBI:30616"/>
        <dbReference type="ChEBI" id="CHEBI:83421"/>
        <dbReference type="ChEBI" id="CHEBI:456216"/>
        <dbReference type="EC" id="2.7.11.22"/>
    </reaction>
</comment>
<keyword evidence="4" id="KW-0723">Serine/threonine-protein kinase</keyword>
<feature type="domain" description="Protein kinase" evidence="14">
    <location>
        <begin position="1"/>
        <end position="172"/>
    </location>
</feature>
<evidence type="ECO:0000256" key="1">
    <source>
        <dbReference type="ARBA" id="ARBA00006485"/>
    </source>
</evidence>
<evidence type="ECO:0000256" key="11">
    <source>
        <dbReference type="ARBA" id="ARBA00047811"/>
    </source>
</evidence>
<comment type="similarity">
    <text evidence="1">Belongs to the protein kinase superfamily. CMGC Ser/Thr protein kinase family. CDC2/CDKX subfamily.</text>
</comment>
<evidence type="ECO:0000256" key="8">
    <source>
        <dbReference type="ARBA" id="ARBA00039612"/>
    </source>
</evidence>
<evidence type="ECO:0000256" key="10">
    <source>
        <dbReference type="ARBA" id="ARBA00042858"/>
    </source>
</evidence>
<evidence type="ECO:0000256" key="7">
    <source>
        <dbReference type="ARBA" id="ARBA00038543"/>
    </source>
</evidence>
<dbReference type="GO" id="GO:0008353">
    <property type="term" value="F:RNA polymerase II CTD heptapeptide repeat kinase activity"/>
    <property type="evidence" value="ECO:0007669"/>
    <property type="project" value="UniProtKB-EC"/>
</dbReference>
<dbReference type="GO" id="GO:0005524">
    <property type="term" value="F:ATP binding"/>
    <property type="evidence" value="ECO:0007669"/>
    <property type="project" value="InterPro"/>
</dbReference>
<dbReference type="InterPro" id="IPR008271">
    <property type="entry name" value="Ser/Thr_kinase_AS"/>
</dbReference>
<sequence>MDQKGFEIVDTKMLMHRDFKPENVLITKDGIFKITNFGFSQIMGRYTGLARLWKDKHMKTQTCTMQYRFSELYFNSQKYYLALDFGKQKPLFLDDSEMKILSNMINIFGNPNEYNCPSYLPQIVQFEKRQPKNLSKEILKINGDEIDSLQKMLQYDPNTKISVKDALKHRYITSIKKRNLSKKVMQIIQNKFK</sequence>
<evidence type="ECO:0000256" key="13">
    <source>
        <dbReference type="ARBA" id="ARBA00049280"/>
    </source>
</evidence>
<dbReference type="InterPro" id="IPR000719">
    <property type="entry name" value="Prot_kinase_dom"/>
</dbReference>
<comment type="subunit">
    <text evidence="7">May form a complex composed of at least the catalytic subunit CRK2 and a cyclin.</text>
</comment>
<dbReference type="PROSITE" id="PS00108">
    <property type="entry name" value="PROTEIN_KINASE_ST"/>
    <property type="match status" value="1"/>
</dbReference>
<comment type="catalytic activity">
    <reaction evidence="11">
        <text>L-threonyl-[protein] + ATP = O-phospho-L-threonyl-[protein] + ADP + H(+)</text>
        <dbReference type="Rhea" id="RHEA:46608"/>
        <dbReference type="Rhea" id="RHEA-COMP:11060"/>
        <dbReference type="Rhea" id="RHEA-COMP:11605"/>
        <dbReference type="ChEBI" id="CHEBI:15378"/>
        <dbReference type="ChEBI" id="CHEBI:30013"/>
        <dbReference type="ChEBI" id="CHEBI:30616"/>
        <dbReference type="ChEBI" id="CHEBI:61977"/>
        <dbReference type="ChEBI" id="CHEBI:456216"/>
        <dbReference type="EC" id="2.7.11.22"/>
    </reaction>
</comment>
<evidence type="ECO:0000256" key="5">
    <source>
        <dbReference type="ARBA" id="ARBA00022679"/>
    </source>
</evidence>
<organism evidence="15 16">
    <name type="scientific">Paramecium sonneborni</name>
    <dbReference type="NCBI Taxonomy" id="65129"/>
    <lineage>
        <taxon>Eukaryota</taxon>
        <taxon>Sar</taxon>
        <taxon>Alveolata</taxon>
        <taxon>Ciliophora</taxon>
        <taxon>Intramacronucleata</taxon>
        <taxon>Oligohymenophorea</taxon>
        <taxon>Peniculida</taxon>
        <taxon>Parameciidae</taxon>
        <taxon>Paramecium</taxon>
    </lineage>
</organism>
<dbReference type="InterPro" id="IPR050108">
    <property type="entry name" value="CDK"/>
</dbReference>